<dbReference type="Gene3D" id="1.10.287.1060">
    <property type="entry name" value="ESAT-6-like"/>
    <property type="match status" value="1"/>
</dbReference>
<dbReference type="RefSeq" id="WP_246180943.1">
    <property type="nucleotide sequence ID" value="NZ_BJXA01000023.1"/>
</dbReference>
<keyword evidence="2" id="KW-1185">Reference proteome</keyword>
<evidence type="ECO:0000313" key="1">
    <source>
        <dbReference type="EMBL" id="GEM39264.1"/>
    </source>
</evidence>
<evidence type="ECO:0000313" key="2">
    <source>
        <dbReference type="Proteomes" id="UP000321424"/>
    </source>
</evidence>
<proteinExistence type="predicted"/>
<protein>
    <recommendedName>
        <fullName evidence="3">WXG100 family type VII secretion target</fullName>
    </recommendedName>
</protein>
<name>A0A511MF16_9NOCA</name>
<dbReference type="AlphaFoldDB" id="A0A511MF16"/>
<reference evidence="1 2" key="1">
    <citation type="submission" date="2019-07" db="EMBL/GenBank/DDBJ databases">
        <title>Whole genome shotgun sequence of Nocardia ninae NBRC 108245.</title>
        <authorList>
            <person name="Hosoyama A."/>
            <person name="Uohara A."/>
            <person name="Ohji S."/>
            <person name="Ichikawa N."/>
        </authorList>
    </citation>
    <scope>NUCLEOTIDE SEQUENCE [LARGE SCALE GENOMIC DNA]</scope>
    <source>
        <strain evidence="1 2">NBRC 108245</strain>
    </source>
</reference>
<gene>
    <name evidence="1" type="ORF">NN4_37830</name>
</gene>
<dbReference type="EMBL" id="BJXA01000023">
    <property type="protein sequence ID" value="GEM39264.1"/>
    <property type="molecule type" value="Genomic_DNA"/>
</dbReference>
<comment type="caution">
    <text evidence="1">The sequence shown here is derived from an EMBL/GenBank/DDBJ whole genome shotgun (WGS) entry which is preliminary data.</text>
</comment>
<organism evidence="1 2">
    <name type="scientific">Nocardia ninae NBRC 108245</name>
    <dbReference type="NCBI Taxonomy" id="1210091"/>
    <lineage>
        <taxon>Bacteria</taxon>
        <taxon>Bacillati</taxon>
        <taxon>Actinomycetota</taxon>
        <taxon>Actinomycetes</taxon>
        <taxon>Mycobacteriales</taxon>
        <taxon>Nocardiaceae</taxon>
        <taxon>Nocardia</taxon>
    </lineage>
</organism>
<evidence type="ECO:0008006" key="3">
    <source>
        <dbReference type="Google" id="ProtNLM"/>
    </source>
</evidence>
<sequence length="62" mass="6468">MSDGGIPAAGQSVSVAPEKVRDVSKFVYELAEALRTVLDSAAKDVATLAGGTWTGDFAERVR</sequence>
<accession>A0A511MF16</accession>
<dbReference type="Proteomes" id="UP000321424">
    <property type="component" value="Unassembled WGS sequence"/>
</dbReference>